<dbReference type="OrthoDB" id="9785745at2"/>
<keyword evidence="3" id="KW-0238">DNA-binding</keyword>
<evidence type="ECO:0000256" key="4">
    <source>
        <dbReference type="ARBA" id="ARBA00023163"/>
    </source>
</evidence>
<keyword evidence="4" id="KW-0804">Transcription</keyword>
<dbReference type="InterPro" id="IPR036390">
    <property type="entry name" value="WH_DNA-bd_sf"/>
</dbReference>
<evidence type="ECO:0000313" key="7">
    <source>
        <dbReference type="Proteomes" id="UP000197003"/>
    </source>
</evidence>
<dbReference type="Gene3D" id="1.10.10.10">
    <property type="entry name" value="Winged helix-like DNA-binding domain superfamily/Winged helix DNA-binding domain"/>
    <property type="match status" value="1"/>
</dbReference>
<dbReference type="Gene3D" id="3.40.190.290">
    <property type="match status" value="1"/>
</dbReference>
<keyword evidence="2" id="KW-0805">Transcription regulation</keyword>
<reference evidence="6 7" key="1">
    <citation type="submission" date="2017-04" db="EMBL/GenBank/DDBJ databases">
        <title>Whole genome sequence of Bdellovibrio bacteriovorus strain SSB218315.</title>
        <authorList>
            <person name="Oyedara O."/>
            <person name="Rodriguez-Perez M.A."/>
        </authorList>
    </citation>
    <scope>NUCLEOTIDE SEQUENCE [LARGE SCALE GENOMIC DNA]</scope>
    <source>
        <strain evidence="6 7">SSB218315</strain>
    </source>
</reference>
<sequence>MSEPNIYHLKYFSKAAELQSLAAAAKALNVSQPAISQAIRKLEDTLGCELLLHTKNRFKLTEEGRLLLEKSRGILAQLEDLKAELKGRSEIVTGSLSIATSSAVAHYLLPARLKDFMKAHGEVQPELHFGSVPEIAELVRSGKADFGIIIEENRLPGFEHRLLGEGGFTCVIRTGSQWPAAPRFLATQESPGWTELQKAWRRHTGTDARAALTVENWEVISQMSLLGMGVGFVPDFIAENQSGLKAAEEQNHWASKIRYKIYLIHLGEHQLAKPARLFVKSLGQQGF</sequence>
<dbReference type="GO" id="GO:0000976">
    <property type="term" value="F:transcription cis-regulatory region binding"/>
    <property type="evidence" value="ECO:0007669"/>
    <property type="project" value="TreeGrafter"/>
</dbReference>
<dbReference type="Pfam" id="PF03466">
    <property type="entry name" value="LysR_substrate"/>
    <property type="match status" value="1"/>
</dbReference>
<feature type="domain" description="HTH lysR-type" evidence="5">
    <location>
        <begin position="4"/>
        <end position="61"/>
    </location>
</feature>
<evidence type="ECO:0000313" key="6">
    <source>
        <dbReference type="EMBL" id="ASD64425.1"/>
    </source>
</evidence>
<dbReference type="GO" id="GO:0003700">
    <property type="term" value="F:DNA-binding transcription factor activity"/>
    <property type="evidence" value="ECO:0007669"/>
    <property type="project" value="InterPro"/>
</dbReference>
<evidence type="ECO:0000256" key="1">
    <source>
        <dbReference type="ARBA" id="ARBA00009437"/>
    </source>
</evidence>
<evidence type="ECO:0000259" key="5">
    <source>
        <dbReference type="PROSITE" id="PS50931"/>
    </source>
</evidence>
<dbReference type="PROSITE" id="PS50931">
    <property type="entry name" value="HTH_LYSR"/>
    <property type="match status" value="1"/>
</dbReference>
<evidence type="ECO:0000256" key="3">
    <source>
        <dbReference type="ARBA" id="ARBA00023125"/>
    </source>
</evidence>
<name>A0A1Z3NAG5_BDEBC</name>
<dbReference type="SUPFAM" id="SSF46785">
    <property type="entry name" value="Winged helix' DNA-binding domain"/>
    <property type="match status" value="1"/>
</dbReference>
<proteinExistence type="inferred from homology"/>
<dbReference type="PRINTS" id="PR00039">
    <property type="entry name" value="HTHLYSR"/>
</dbReference>
<dbReference type="RefSeq" id="WP_088565895.1">
    <property type="nucleotide sequence ID" value="NZ_CP020946.1"/>
</dbReference>
<protein>
    <submittedName>
        <fullName evidence="6">LysR family transcriptional regulator</fullName>
    </submittedName>
</protein>
<dbReference type="SUPFAM" id="SSF53850">
    <property type="entry name" value="Periplasmic binding protein-like II"/>
    <property type="match status" value="1"/>
</dbReference>
<dbReference type="CDD" id="cd05466">
    <property type="entry name" value="PBP2_LTTR_substrate"/>
    <property type="match status" value="1"/>
</dbReference>
<dbReference type="InterPro" id="IPR000847">
    <property type="entry name" value="LysR_HTH_N"/>
</dbReference>
<gene>
    <name evidence="6" type="ORF">B9G79_13035</name>
</gene>
<dbReference type="PANTHER" id="PTHR30126">
    <property type="entry name" value="HTH-TYPE TRANSCRIPTIONAL REGULATOR"/>
    <property type="match status" value="1"/>
</dbReference>
<organism evidence="6 7">
    <name type="scientific">Bdellovibrio bacteriovorus</name>
    <dbReference type="NCBI Taxonomy" id="959"/>
    <lineage>
        <taxon>Bacteria</taxon>
        <taxon>Pseudomonadati</taxon>
        <taxon>Bdellovibrionota</taxon>
        <taxon>Bdellovibrionia</taxon>
        <taxon>Bdellovibrionales</taxon>
        <taxon>Pseudobdellovibrionaceae</taxon>
        <taxon>Bdellovibrio</taxon>
    </lineage>
</organism>
<dbReference type="Proteomes" id="UP000197003">
    <property type="component" value="Chromosome"/>
</dbReference>
<evidence type="ECO:0000256" key="2">
    <source>
        <dbReference type="ARBA" id="ARBA00023015"/>
    </source>
</evidence>
<dbReference type="Pfam" id="PF00126">
    <property type="entry name" value="HTH_1"/>
    <property type="match status" value="1"/>
</dbReference>
<dbReference type="InterPro" id="IPR005119">
    <property type="entry name" value="LysR_subst-bd"/>
</dbReference>
<comment type="similarity">
    <text evidence="1">Belongs to the LysR transcriptional regulatory family.</text>
</comment>
<dbReference type="EMBL" id="CP020946">
    <property type="protein sequence ID" value="ASD64425.1"/>
    <property type="molecule type" value="Genomic_DNA"/>
</dbReference>
<dbReference type="AlphaFoldDB" id="A0A1Z3NAG5"/>
<dbReference type="FunFam" id="1.10.10.10:FF:000001">
    <property type="entry name" value="LysR family transcriptional regulator"/>
    <property type="match status" value="1"/>
</dbReference>
<dbReference type="InterPro" id="IPR036388">
    <property type="entry name" value="WH-like_DNA-bd_sf"/>
</dbReference>
<dbReference type="PANTHER" id="PTHR30126:SF91">
    <property type="entry name" value="LYSR FAMILY TRANSCRIPTIONAL REGULATOR"/>
    <property type="match status" value="1"/>
</dbReference>
<accession>A0A1Z3NAG5</accession>